<feature type="compositionally biased region" description="Polar residues" evidence="1">
    <location>
        <begin position="26"/>
        <end position="36"/>
    </location>
</feature>
<dbReference type="GO" id="GO:0006351">
    <property type="term" value="P:DNA-templated transcription"/>
    <property type="evidence" value="ECO:0007669"/>
    <property type="project" value="InterPro"/>
</dbReference>
<dbReference type="InterPro" id="IPR035913">
    <property type="entry name" value="RPB5-like_sf"/>
</dbReference>
<feature type="region of interest" description="Disordered" evidence="1">
    <location>
        <begin position="1"/>
        <end position="48"/>
    </location>
</feature>
<dbReference type="GO" id="GO:0000428">
    <property type="term" value="C:DNA-directed RNA polymerase complex"/>
    <property type="evidence" value="ECO:0007669"/>
    <property type="project" value="UniProtKB-KW"/>
</dbReference>
<evidence type="ECO:0000259" key="2">
    <source>
        <dbReference type="Pfam" id="PF01191"/>
    </source>
</evidence>
<keyword evidence="3" id="KW-0240">DNA-directed RNA polymerase</keyword>
<comment type="caution">
    <text evidence="3">The sequence shown here is derived from an EMBL/GenBank/DDBJ whole genome shotgun (WGS) entry which is preliminary data.</text>
</comment>
<dbReference type="GO" id="GO:0003899">
    <property type="term" value="F:DNA-directed RNA polymerase activity"/>
    <property type="evidence" value="ECO:0007669"/>
    <property type="project" value="InterPro"/>
</dbReference>
<evidence type="ECO:0000313" key="3">
    <source>
        <dbReference type="EMBL" id="EQD62505.1"/>
    </source>
</evidence>
<dbReference type="EMBL" id="AUZZ01001895">
    <property type="protein sequence ID" value="EQD62505.1"/>
    <property type="molecule type" value="Genomic_DNA"/>
</dbReference>
<reference evidence="3" key="2">
    <citation type="journal article" date="2014" name="ISME J.">
        <title>Microbial stratification in low pH oxic and suboxic macroscopic growths along an acid mine drainage.</title>
        <authorList>
            <person name="Mendez-Garcia C."/>
            <person name="Mesa V."/>
            <person name="Sprenger R.R."/>
            <person name="Richter M."/>
            <person name="Diez M.S."/>
            <person name="Solano J."/>
            <person name="Bargiela R."/>
            <person name="Golyshina O.V."/>
            <person name="Manteca A."/>
            <person name="Ramos J.L."/>
            <person name="Gallego J.R."/>
            <person name="Llorente I."/>
            <person name="Martins Dos Santos V.A."/>
            <person name="Jensen O.N."/>
            <person name="Pelaez A.I."/>
            <person name="Sanchez J."/>
            <person name="Ferrer M."/>
        </authorList>
    </citation>
    <scope>NUCLEOTIDE SEQUENCE</scope>
</reference>
<dbReference type="AlphaFoldDB" id="T1C8E5"/>
<protein>
    <submittedName>
        <fullName evidence="3">DNA-directed RNA polymerase subunit H</fullName>
    </submittedName>
</protein>
<accession>T1C8E5</accession>
<keyword evidence="3" id="KW-0804">Transcription</keyword>
<gene>
    <name evidence="3" type="ORF">B2A_02780</name>
</gene>
<name>T1C8E5_9ZZZZ</name>
<dbReference type="SUPFAM" id="SSF55287">
    <property type="entry name" value="RPB5-like RNA polymerase subunit"/>
    <property type="match status" value="1"/>
</dbReference>
<proteinExistence type="predicted"/>
<sequence>MVGGSIELSRRGAGAPDVPPGPFHSSEYSMTPTTARRSSRTKKAEKSVPARPFVAHLLAPVHEVLSEDASRQVFEQIGASPERLPKILVTDPGLQADPKFIAQRDAGELLVGRLVRIRRPSQTAGTAIAYRVIVASAGGA</sequence>
<evidence type="ECO:0000256" key="1">
    <source>
        <dbReference type="SAM" id="MobiDB-lite"/>
    </source>
</evidence>
<feature type="domain" description="RNA polymerase subunit H/Rpb5 C-terminal" evidence="2">
    <location>
        <begin position="55"/>
        <end position="133"/>
    </location>
</feature>
<dbReference type="InterPro" id="IPR000783">
    <property type="entry name" value="RNA_pol_subH/Rpb5_C"/>
</dbReference>
<dbReference type="GO" id="GO:0003677">
    <property type="term" value="F:DNA binding"/>
    <property type="evidence" value="ECO:0007669"/>
    <property type="project" value="InterPro"/>
</dbReference>
<dbReference type="Pfam" id="PF01191">
    <property type="entry name" value="RNA_pol_Rpb5_C"/>
    <property type="match status" value="1"/>
</dbReference>
<reference evidence="3" key="1">
    <citation type="submission" date="2013-08" db="EMBL/GenBank/DDBJ databases">
        <authorList>
            <person name="Mendez C."/>
            <person name="Richter M."/>
            <person name="Ferrer M."/>
            <person name="Sanchez J."/>
        </authorList>
    </citation>
    <scope>NUCLEOTIDE SEQUENCE</scope>
</reference>
<dbReference type="Gene3D" id="3.90.940.20">
    <property type="entry name" value="RPB5-like RNA polymerase subunit"/>
    <property type="match status" value="1"/>
</dbReference>
<organism evidence="3">
    <name type="scientific">mine drainage metagenome</name>
    <dbReference type="NCBI Taxonomy" id="410659"/>
    <lineage>
        <taxon>unclassified sequences</taxon>
        <taxon>metagenomes</taxon>
        <taxon>ecological metagenomes</taxon>
    </lineage>
</organism>